<evidence type="ECO:0000256" key="3">
    <source>
        <dbReference type="ARBA" id="ARBA00022946"/>
    </source>
</evidence>
<dbReference type="VEuPathDB" id="FungiDB:BTJ68_06607"/>
<evidence type="ECO:0000313" key="9">
    <source>
        <dbReference type="EMBL" id="RMY89109.1"/>
    </source>
</evidence>
<proteinExistence type="inferred from homology"/>
<dbReference type="GO" id="GO:0005763">
    <property type="term" value="C:mitochondrial small ribosomal subunit"/>
    <property type="evidence" value="ECO:0007669"/>
    <property type="project" value="TreeGrafter"/>
</dbReference>
<comment type="subcellular location">
    <subcellularLocation>
        <location evidence="1">Mitochondrion</location>
    </subcellularLocation>
</comment>
<evidence type="ECO:0000256" key="1">
    <source>
        <dbReference type="ARBA" id="ARBA00004173"/>
    </source>
</evidence>
<evidence type="ECO:0000256" key="2">
    <source>
        <dbReference type="ARBA" id="ARBA00009863"/>
    </source>
</evidence>
<dbReference type="GO" id="GO:0003735">
    <property type="term" value="F:structural constituent of ribosome"/>
    <property type="evidence" value="ECO:0007669"/>
    <property type="project" value="TreeGrafter"/>
</dbReference>
<protein>
    <recommendedName>
        <fullName evidence="7">Small ribosomal subunit protein mS29</fullName>
    </recommendedName>
</protein>
<evidence type="ECO:0000256" key="4">
    <source>
        <dbReference type="ARBA" id="ARBA00022980"/>
    </source>
</evidence>
<name>A0A3M7FJQ5_HORWE</name>
<organism evidence="9 10">
    <name type="scientific">Hortaea werneckii</name>
    <name type="common">Black yeast</name>
    <name type="synonym">Cladosporium werneckii</name>
    <dbReference type="NCBI Taxonomy" id="91943"/>
    <lineage>
        <taxon>Eukaryota</taxon>
        <taxon>Fungi</taxon>
        <taxon>Dikarya</taxon>
        <taxon>Ascomycota</taxon>
        <taxon>Pezizomycotina</taxon>
        <taxon>Dothideomycetes</taxon>
        <taxon>Dothideomycetidae</taxon>
        <taxon>Mycosphaerellales</taxon>
        <taxon>Teratosphaeriaceae</taxon>
        <taxon>Hortaea</taxon>
    </lineage>
</organism>
<comment type="similarity">
    <text evidence="2">Belongs to the mitochondrion-specific ribosomal protein mS29 family.</text>
</comment>
<dbReference type="Proteomes" id="UP000269539">
    <property type="component" value="Unassembled WGS sequence"/>
</dbReference>
<dbReference type="PANTHER" id="PTHR12810">
    <property type="entry name" value="MITOCHONDRIAL 28S RIBOSOMAL PROTEIN S29"/>
    <property type="match status" value="1"/>
</dbReference>
<evidence type="ECO:0000256" key="7">
    <source>
        <dbReference type="ARBA" id="ARBA00035140"/>
    </source>
</evidence>
<evidence type="ECO:0000256" key="5">
    <source>
        <dbReference type="ARBA" id="ARBA00023128"/>
    </source>
</evidence>
<dbReference type="Pfam" id="PF10236">
    <property type="entry name" value="DAP3"/>
    <property type="match status" value="1"/>
</dbReference>
<gene>
    <name evidence="9" type="ORF">D0864_06499</name>
</gene>
<dbReference type="EMBL" id="QWIO01000654">
    <property type="protein sequence ID" value="RMY89109.1"/>
    <property type="molecule type" value="Genomic_DNA"/>
</dbReference>
<evidence type="ECO:0000256" key="6">
    <source>
        <dbReference type="ARBA" id="ARBA00023274"/>
    </source>
</evidence>
<dbReference type="AlphaFoldDB" id="A0A3M7FJQ5"/>
<reference evidence="9 10" key="1">
    <citation type="journal article" date="2018" name="BMC Genomics">
        <title>Genomic evidence for intraspecific hybridization in a clonal and extremely halotolerant yeast.</title>
        <authorList>
            <person name="Gostincar C."/>
            <person name="Stajich J.E."/>
            <person name="Zupancic J."/>
            <person name="Zalar P."/>
            <person name="Gunde-Cimerman N."/>
        </authorList>
    </citation>
    <scope>NUCLEOTIDE SEQUENCE [LARGE SCALE GENOMIC DNA]</scope>
    <source>
        <strain evidence="9 10">EXF-10513</strain>
    </source>
</reference>
<keyword evidence="6" id="KW-0687">Ribonucleoprotein</keyword>
<keyword evidence="5" id="KW-0496">Mitochondrion</keyword>
<evidence type="ECO:0000256" key="8">
    <source>
        <dbReference type="SAM" id="MobiDB-lite"/>
    </source>
</evidence>
<evidence type="ECO:0000313" key="10">
    <source>
        <dbReference type="Proteomes" id="UP000269539"/>
    </source>
</evidence>
<keyword evidence="3" id="KW-0809">Transit peptide</keyword>
<keyword evidence="4" id="KW-0689">Ribosomal protein</keyword>
<dbReference type="PANTHER" id="PTHR12810:SF0">
    <property type="entry name" value="SMALL RIBOSOMAL SUBUNIT PROTEIN MS29"/>
    <property type="match status" value="1"/>
</dbReference>
<dbReference type="InterPro" id="IPR019368">
    <property type="entry name" value="Ribosomal_mS29"/>
</dbReference>
<comment type="caution">
    <text evidence="9">The sequence shown here is derived from an EMBL/GenBank/DDBJ whole genome shotgun (WGS) entry which is preliminary data.</text>
</comment>
<sequence>MSSSTLCLRCLKRSLVPLESSLPPTAVQRAAFSTSPSLLVNPPKKKAVGAKPTARSGKSLKLAKNTRTATARPPAPGERKALRKRVVLSNTNALEVHGLKDLSKESVSKLREYEGRVLGLSNDSVDALRALEAFKPNQGWSLFRRPATLVRKETVELAEMMSDVKETQKVDRRVLAGEKGSGKSVLQLQAMTMAYLQGWIVMHFPEAKEMTIAHEAYQPVKLEDGSTGYIQPQYTAHLLSNFAKANHGLLNNLRLSKEPKLPVPVQSNITLLRFAELGATDAELAWPVWQALWAELLAPSQPSKEGLHRPPIFVSLDGLEYIMRDSAYLSADAQPVHAHDLLLARDFVNLLSGSTGLPNGGTVLAASSASNRPSVPTLDFFLNRNHLETCNKAYNAIVDRLAQPIPKLKSPADLDLTELDNLPPNSLPQFFLSRLDTLKSRLRDTNDLAQLSRLLKDRNPAVLQEWNPYLPIDSRVAATMKPSGGSREKGAAVVVGTPVQKLAGLSKPEARGIMEYYAQSGMLRQTVTEGLVSERWSLSGEGVVGELEKGSVRARF</sequence>
<accession>A0A3M7FJQ5</accession>
<feature type="region of interest" description="Disordered" evidence="8">
    <location>
        <begin position="43"/>
        <end position="80"/>
    </location>
</feature>